<name>A0AAW0NWY2_9GOBI</name>
<sequence length="315" mass="35104">MRLYVLPEQVNGESCGLRSGANSISCFYSLHLCQSVSSSAHFQYGSLAGHSACYICKENYHPGRNISIDERMVASKARIGIKQYIKNKPTKWGYKLFVLADSATGYTWNFFVYEGKATNTGKGLSYDSVMALMDIPQLGTGYHLYVDNFYTSPHLFRDLLAEKIGACGTIRPNRVGFPRTTENDFNRNDARGSIRWIRDSDLLFVKWKDTREVVMCSTIHTVFSGETVARRLKEQGTWRKVDVPIPASIKDYNRHMGGVDLSDALIGAACPPHCNVRCRPSSSLYCQVQRVLLIVTSGAACPPHGNVRCSMSSSL</sequence>
<proteinExistence type="predicted"/>
<dbReference type="InterPro" id="IPR029526">
    <property type="entry name" value="PGBD"/>
</dbReference>
<accession>A0AAW0NWY2</accession>
<dbReference type="EMBL" id="JBBPFD010000010">
    <property type="protein sequence ID" value="KAK7910442.1"/>
    <property type="molecule type" value="Genomic_DNA"/>
</dbReference>
<protein>
    <recommendedName>
        <fullName evidence="1">PiggyBac transposable element-derived protein domain-containing protein</fullName>
    </recommendedName>
</protein>
<evidence type="ECO:0000313" key="3">
    <source>
        <dbReference type="Proteomes" id="UP001460270"/>
    </source>
</evidence>
<feature type="domain" description="PiggyBac transposable element-derived protein" evidence="1">
    <location>
        <begin position="56"/>
        <end position="268"/>
    </location>
</feature>
<dbReference type="AlphaFoldDB" id="A0AAW0NWY2"/>
<reference evidence="3" key="1">
    <citation type="submission" date="2024-04" db="EMBL/GenBank/DDBJ databases">
        <title>Salinicola lusitanus LLJ914,a marine bacterium isolated from the Okinawa Trough.</title>
        <authorList>
            <person name="Li J."/>
        </authorList>
    </citation>
    <scope>NUCLEOTIDE SEQUENCE [LARGE SCALE GENOMIC DNA]</scope>
</reference>
<dbReference type="PANTHER" id="PTHR46599">
    <property type="entry name" value="PIGGYBAC TRANSPOSABLE ELEMENT-DERIVED PROTEIN 4"/>
    <property type="match status" value="1"/>
</dbReference>
<evidence type="ECO:0000313" key="2">
    <source>
        <dbReference type="EMBL" id="KAK7910442.1"/>
    </source>
</evidence>
<evidence type="ECO:0000259" key="1">
    <source>
        <dbReference type="Pfam" id="PF13843"/>
    </source>
</evidence>
<dbReference type="Proteomes" id="UP001460270">
    <property type="component" value="Unassembled WGS sequence"/>
</dbReference>
<organism evidence="2 3">
    <name type="scientific">Mugilogobius chulae</name>
    <name type="common">yellowstripe goby</name>
    <dbReference type="NCBI Taxonomy" id="88201"/>
    <lineage>
        <taxon>Eukaryota</taxon>
        <taxon>Metazoa</taxon>
        <taxon>Chordata</taxon>
        <taxon>Craniata</taxon>
        <taxon>Vertebrata</taxon>
        <taxon>Euteleostomi</taxon>
        <taxon>Actinopterygii</taxon>
        <taxon>Neopterygii</taxon>
        <taxon>Teleostei</taxon>
        <taxon>Neoteleostei</taxon>
        <taxon>Acanthomorphata</taxon>
        <taxon>Gobiaria</taxon>
        <taxon>Gobiiformes</taxon>
        <taxon>Gobioidei</taxon>
        <taxon>Gobiidae</taxon>
        <taxon>Gobionellinae</taxon>
        <taxon>Mugilogobius</taxon>
    </lineage>
</organism>
<dbReference type="Pfam" id="PF13843">
    <property type="entry name" value="DDE_Tnp_1_7"/>
    <property type="match status" value="1"/>
</dbReference>
<keyword evidence="3" id="KW-1185">Reference proteome</keyword>
<gene>
    <name evidence="2" type="ORF">WMY93_015126</name>
</gene>
<dbReference type="PANTHER" id="PTHR46599:SF3">
    <property type="entry name" value="PIGGYBAC TRANSPOSABLE ELEMENT-DERIVED PROTEIN 4"/>
    <property type="match status" value="1"/>
</dbReference>
<comment type="caution">
    <text evidence="2">The sequence shown here is derived from an EMBL/GenBank/DDBJ whole genome shotgun (WGS) entry which is preliminary data.</text>
</comment>